<reference evidence="8" key="1">
    <citation type="submission" date="2022-07" db="EMBL/GenBank/DDBJ databases">
        <title>Phylogenomic reconstructions and comparative analyses of Kickxellomycotina fungi.</title>
        <authorList>
            <person name="Reynolds N.K."/>
            <person name="Stajich J.E."/>
            <person name="Barry K."/>
            <person name="Grigoriev I.V."/>
            <person name="Crous P."/>
            <person name="Smith M.E."/>
        </authorList>
    </citation>
    <scope>NUCLEOTIDE SEQUENCE</scope>
    <source>
        <strain evidence="8">RSA 567</strain>
    </source>
</reference>
<comment type="subcellular location">
    <subcellularLocation>
        <location evidence="1">Nucleus</location>
    </subcellularLocation>
</comment>
<dbReference type="PANTHER" id="PTHR22731">
    <property type="entry name" value="RIBONUCLEASES P/MRP PROTEIN SUBUNIT POP1"/>
    <property type="match status" value="1"/>
</dbReference>
<feature type="domain" description="Pop1 N-terminal" evidence="5">
    <location>
        <begin position="108"/>
        <end position="175"/>
    </location>
</feature>
<gene>
    <name evidence="8" type="primary">POP1</name>
    <name evidence="8" type="ORF">H4R34_003952</name>
</gene>
<dbReference type="InterPro" id="IPR039182">
    <property type="entry name" value="Pop1"/>
</dbReference>
<dbReference type="InterPro" id="IPR055079">
    <property type="entry name" value="POP1_C"/>
</dbReference>
<keyword evidence="2" id="KW-0819">tRNA processing</keyword>
<keyword evidence="9" id="KW-1185">Reference proteome</keyword>
<evidence type="ECO:0000256" key="1">
    <source>
        <dbReference type="ARBA" id="ARBA00004123"/>
    </source>
</evidence>
<dbReference type="EC" id="3.1.26.5" evidence="8"/>
<keyword evidence="8" id="KW-0378">Hydrolase</keyword>
<dbReference type="SUPFAM" id="SSF103025">
    <property type="entry name" value="Folate-binding domain"/>
    <property type="match status" value="1"/>
</dbReference>
<name>A0A9W8E7Q2_9FUNG</name>
<dbReference type="InterPro" id="IPR009723">
    <property type="entry name" value="Pop1_N"/>
</dbReference>
<organism evidence="8 9">
    <name type="scientific">Dimargaris verticillata</name>
    <dbReference type="NCBI Taxonomy" id="2761393"/>
    <lineage>
        <taxon>Eukaryota</taxon>
        <taxon>Fungi</taxon>
        <taxon>Fungi incertae sedis</taxon>
        <taxon>Zoopagomycota</taxon>
        <taxon>Kickxellomycotina</taxon>
        <taxon>Dimargaritomycetes</taxon>
        <taxon>Dimargaritales</taxon>
        <taxon>Dimargaritaceae</taxon>
        <taxon>Dimargaris</taxon>
    </lineage>
</organism>
<dbReference type="GO" id="GO:0001682">
    <property type="term" value="P:tRNA 5'-leader removal"/>
    <property type="evidence" value="ECO:0007669"/>
    <property type="project" value="InterPro"/>
</dbReference>
<dbReference type="InterPro" id="IPR012590">
    <property type="entry name" value="POPLD_dom"/>
</dbReference>
<protein>
    <submittedName>
        <fullName evidence="8">Ribonucleases P/MRP protein subunit pop1</fullName>
        <ecNumber evidence="8">3.1.26.5</ecNumber>
    </submittedName>
</protein>
<evidence type="ECO:0000259" key="5">
    <source>
        <dbReference type="Pfam" id="PF06978"/>
    </source>
</evidence>
<proteinExistence type="predicted"/>
<evidence type="ECO:0000313" key="9">
    <source>
        <dbReference type="Proteomes" id="UP001151582"/>
    </source>
</evidence>
<comment type="caution">
    <text evidence="8">The sequence shown here is derived from an EMBL/GenBank/DDBJ whole genome shotgun (WGS) entry which is preliminary data.</text>
</comment>
<dbReference type="PANTHER" id="PTHR22731:SF3">
    <property type="entry name" value="RIBONUCLEASES P_MRP PROTEIN SUBUNIT POP1"/>
    <property type="match status" value="1"/>
</dbReference>
<accession>A0A9W8E7Q2</accession>
<dbReference type="Pfam" id="PF08170">
    <property type="entry name" value="POPLD"/>
    <property type="match status" value="1"/>
</dbReference>
<dbReference type="GO" id="GO:0004526">
    <property type="term" value="F:ribonuclease P activity"/>
    <property type="evidence" value="ECO:0007669"/>
    <property type="project" value="UniProtKB-EC"/>
</dbReference>
<dbReference type="OrthoDB" id="442863at2759"/>
<feature type="domain" description="Pop1 N-terminal" evidence="5">
    <location>
        <begin position="24"/>
        <end position="95"/>
    </location>
</feature>
<dbReference type="GO" id="GO:0005655">
    <property type="term" value="C:nucleolar ribonuclease P complex"/>
    <property type="evidence" value="ECO:0007669"/>
    <property type="project" value="InterPro"/>
</dbReference>
<evidence type="ECO:0000256" key="4">
    <source>
        <dbReference type="SAM" id="MobiDB-lite"/>
    </source>
</evidence>
<evidence type="ECO:0000259" key="6">
    <source>
        <dbReference type="Pfam" id="PF08170"/>
    </source>
</evidence>
<dbReference type="EMBL" id="JANBQB010000424">
    <property type="protein sequence ID" value="KAJ1976511.1"/>
    <property type="molecule type" value="Genomic_DNA"/>
</dbReference>
<evidence type="ECO:0000256" key="3">
    <source>
        <dbReference type="ARBA" id="ARBA00023242"/>
    </source>
</evidence>
<evidence type="ECO:0000256" key="2">
    <source>
        <dbReference type="ARBA" id="ARBA00022694"/>
    </source>
</evidence>
<dbReference type="Pfam" id="PF22770">
    <property type="entry name" value="POP1_C"/>
    <property type="match status" value="1"/>
</dbReference>
<feature type="domain" description="POPLD" evidence="6">
    <location>
        <begin position="466"/>
        <end position="555"/>
    </location>
</feature>
<evidence type="ECO:0000313" key="8">
    <source>
        <dbReference type="EMBL" id="KAJ1976511.1"/>
    </source>
</evidence>
<keyword evidence="3" id="KW-0539">Nucleus</keyword>
<feature type="domain" description="POP1 C-terminal" evidence="7">
    <location>
        <begin position="686"/>
        <end position="848"/>
    </location>
</feature>
<dbReference type="GO" id="GO:0000172">
    <property type="term" value="C:ribonuclease MRP complex"/>
    <property type="evidence" value="ECO:0007669"/>
    <property type="project" value="InterPro"/>
</dbReference>
<evidence type="ECO:0000259" key="7">
    <source>
        <dbReference type="Pfam" id="PF22770"/>
    </source>
</evidence>
<dbReference type="Pfam" id="PF06978">
    <property type="entry name" value="POP1_N"/>
    <property type="match status" value="2"/>
</dbReference>
<dbReference type="AlphaFoldDB" id="A0A9W8E7Q2"/>
<sequence>MESQAMKPVGSKGSGPTAIEPLTFLNERAAEVQALHKAVSNADMTSKARAFQTLPRHLRRRQASHNPNRMPMRLRKRAEWEMKQSGGVAKKPAKQSRYWRRRPGRIADEFKRRQQSKRWLETHIWHAKRMKMTKRWNCMVAEHSNERNIRANYRAAKHLVLATDMSYHAFIELSGSESVLASILVAMADPTAPAVTSAHFLHGHHQCTTVLYHPGQYPHGCIGPVTLLWCPVDILDSVQPNASMPLARKLWLIVHPGAFEELMSVLEQTVQSLAETNPHLASAPFCQVTDLTGQLNLFEFTGPHTVGLLEAIFTLASAPDEYSERTATVAQLWQGITALRSTASLPAGAVLGLNIQDPRLTFPHKVSVEHITQRQAELGTATISPSWMTRWPRSVALSPLWDPQVRQALATNKAPEHALNQRRQDNLIPGTKLAFTANDAVLPVLLFQRRTPGVTLDTTFKEFTDGWSLIVPGGWGNDLWKCFAFAGARMGGQRDLRSHYFEAGLTQYPFDFAGTHGFVVEQLETKQSLQSAYEKKPPAKRPNYKKQGLATPFEAPLASLISNGPEQSPVASGDTMSVDAPEPSAGDAAPLVSPVGPFNEYFVVRGQPLVQLVQKACQRRTKVETTATPVELLNQLRQRLLVCIKVSLEQHVTVSPSTAEPANTPPCYQLGPTLAHIEARLDLSRALVRVKLTCVFRGTPEANCAIYEAPEEIFFYQQTRVQSAKAQQSWLESQQLTPASAITSGVGPTVSRPRNELNLSLLATIDLMSELKSYQCADVKGFDHDQLVIGYTVAGRYSLHHGKGIGMGYCSLARIVTLAQKGHRSGARLFVMLRRPMAEDLYPAWLELAP</sequence>
<dbReference type="Proteomes" id="UP001151582">
    <property type="component" value="Unassembled WGS sequence"/>
</dbReference>
<feature type="region of interest" description="Disordered" evidence="4">
    <location>
        <begin position="564"/>
        <end position="586"/>
    </location>
</feature>